<protein>
    <submittedName>
        <fullName evidence="9">Carbohydrate ABC transporter membrane protein 1, CUT1 family</fullName>
    </submittedName>
</protein>
<dbReference type="RefSeq" id="WP_013739983.1">
    <property type="nucleotide sequence ID" value="NC_015436.1"/>
</dbReference>
<evidence type="ECO:0000256" key="6">
    <source>
        <dbReference type="ARBA" id="ARBA00023136"/>
    </source>
</evidence>
<dbReference type="AlphaFoldDB" id="F4GHJ9"/>
<dbReference type="EMBL" id="CP002659">
    <property type="protein sequence ID" value="AEC02588.1"/>
    <property type="molecule type" value="Genomic_DNA"/>
</dbReference>
<evidence type="ECO:0000256" key="7">
    <source>
        <dbReference type="RuleBase" id="RU363032"/>
    </source>
</evidence>
<evidence type="ECO:0000259" key="8">
    <source>
        <dbReference type="PROSITE" id="PS50928"/>
    </source>
</evidence>
<reference evidence="10" key="1">
    <citation type="submission" date="2011-04" db="EMBL/GenBank/DDBJ databases">
        <title>The complete genome of Spirochaeta coccoides DSM 17374.</title>
        <authorList>
            <person name="Lucas S."/>
            <person name="Copeland A."/>
            <person name="Lapidus A."/>
            <person name="Bruce D."/>
            <person name="Goodwin L."/>
            <person name="Pitluck S."/>
            <person name="Peters L."/>
            <person name="Kyrpides N."/>
            <person name="Mavromatis K."/>
            <person name="Pagani I."/>
            <person name="Ivanova N."/>
            <person name="Ovchinnikova G."/>
            <person name="Lu M."/>
            <person name="Detter J.C."/>
            <person name="Tapia R."/>
            <person name="Han C."/>
            <person name="Land M."/>
            <person name="Hauser L."/>
            <person name="Markowitz V."/>
            <person name="Cheng J.-F."/>
            <person name="Hugenholtz P."/>
            <person name="Woyke T."/>
            <person name="Wu D."/>
            <person name="Spring S."/>
            <person name="Schroeder M."/>
            <person name="Brambilla E."/>
            <person name="Klenk H.-P."/>
            <person name="Eisen J.A."/>
        </authorList>
    </citation>
    <scope>NUCLEOTIDE SEQUENCE [LARGE SCALE GENOMIC DNA]</scope>
    <source>
        <strain evidence="10">ATCC BAA-1237 / DSM 17374 / SPN1</strain>
    </source>
</reference>
<keyword evidence="10" id="KW-1185">Reference proteome</keyword>
<dbReference type="PROSITE" id="PS50928">
    <property type="entry name" value="ABC_TM1"/>
    <property type="match status" value="1"/>
</dbReference>
<evidence type="ECO:0000313" key="10">
    <source>
        <dbReference type="Proteomes" id="UP000007939"/>
    </source>
</evidence>
<gene>
    <name evidence="9" type="ordered locus">Spico_1384</name>
</gene>
<comment type="subcellular location">
    <subcellularLocation>
        <location evidence="1 7">Cell membrane</location>
        <topology evidence="1 7">Multi-pass membrane protein</topology>
    </subcellularLocation>
</comment>
<dbReference type="CDD" id="cd06261">
    <property type="entry name" value="TM_PBP2"/>
    <property type="match status" value="1"/>
</dbReference>
<keyword evidence="4 7" id="KW-0812">Transmembrane</keyword>
<dbReference type="KEGG" id="scc:Spico_1384"/>
<organism evidence="9 10">
    <name type="scientific">Parasphaerochaeta coccoides (strain ATCC BAA-1237 / DSM 17374 / SPN1)</name>
    <name type="common">Sphaerochaeta coccoides</name>
    <dbReference type="NCBI Taxonomy" id="760011"/>
    <lineage>
        <taxon>Bacteria</taxon>
        <taxon>Pseudomonadati</taxon>
        <taxon>Spirochaetota</taxon>
        <taxon>Spirochaetia</taxon>
        <taxon>Spirochaetales</taxon>
        <taxon>Sphaerochaetaceae</taxon>
        <taxon>Parasphaerochaeta</taxon>
    </lineage>
</organism>
<keyword evidence="2 7" id="KW-0813">Transport</keyword>
<dbReference type="STRING" id="760011.Spico_1384"/>
<dbReference type="Pfam" id="PF00528">
    <property type="entry name" value="BPD_transp_1"/>
    <property type="match status" value="1"/>
</dbReference>
<evidence type="ECO:0000256" key="1">
    <source>
        <dbReference type="ARBA" id="ARBA00004651"/>
    </source>
</evidence>
<keyword evidence="3" id="KW-1003">Cell membrane</keyword>
<evidence type="ECO:0000256" key="2">
    <source>
        <dbReference type="ARBA" id="ARBA00022448"/>
    </source>
</evidence>
<keyword evidence="5 7" id="KW-1133">Transmembrane helix</keyword>
<dbReference type="Proteomes" id="UP000007939">
    <property type="component" value="Chromosome"/>
</dbReference>
<dbReference type="GO" id="GO:0005886">
    <property type="term" value="C:plasma membrane"/>
    <property type="evidence" value="ECO:0007669"/>
    <property type="project" value="UniProtKB-SubCell"/>
</dbReference>
<dbReference type="InterPro" id="IPR035906">
    <property type="entry name" value="MetI-like_sf"/>
</dbReference>
<sequence length="303" mass="33921">MNTTQHHDRKRMSLERHNTLVGISFILPNFIGFACFTLIPVIFSFILSFASWDGFNAMKIIGFANFSGIFSDRVFKAALSHTFTYSVFTVFFSMLMALLLAVLLNRKVIGTNFFRSAVFFPYVASIVAVGAVWNAMFMKDAGPINAFLRLAGIANPPGWFASVAWAMPAIIIVSVWKNMGYFMLIYLAALQNIPQSLYEAASIDGANAWNKFWKITMPMLTPSHFFVFMMLTINSFKVFDLIFVLTGGGPGIATKVLANYIYDQSFTAWNFGKASAASMILFLIVGTITVIQFRAEKKFNDFL</sequence>
<evidence type="ECO:0000256" key="3">
    <source>
        <dbReference type="ARBA" id="ARBA00022475"/>
    </source>
</evidence>
<comment type="similarity">
    <text evidence="7">Belongs to the binding-protein-dependent transport system permease family.</text>
</comment>
<feature type="transmembrane region" description="Helical" evidence="7">
    <location>
        <begin position="158"/>
        <end position="176"/>
    </location>
</feature>
<evidence type="ECO:0000256" key="4">
    <source>
        <dbReference type="ARBA" id="ARBA00022692"/>
    </source>
</evidence>
<feature type="domain" description="ABC transmembrane type-1" evidence="8">
    <location>
        <begin position="79"/>
        <end position="292"/>
    </location>
</feature>
<feature type="transmembrane region" description="Helical" evidence="7">
    <location>
        <begin position="274"/>
        <end position="293"/>
    </location>
</feature>
<dbReference type="InterPro" id="IPR051393">
    <property type="entry name" value="ABC_transporter_permease"/>
</dbReference>
<dbReference type="eggNOG" id="COG1175">
    <property type="taxonomic scope" value="Bacteria"/>
</dbReference>
<accession>F4GHJ9</accession>
<evidence type="ECO:0000256" key="5">
    <source>
        <dbReference type="ARBA" id="ARBA00022989"/>
    </source>
</evidence>
<dbReference type="PANTHER" id="PTHR30193">
    <property type="entry name" value="ABC TRANSPORTER PERMEASE PROTEIN"/>
    <property type="match status" value="1"/>
</dbReference>
<dbReference type="SUPFAM" id="SSF161098">
    <property type="entry name" value="MetI-like"/>
    <property type="match status" value="1"/>
</dbReference>
<evidence type="ECO:0000313" key="9">
    <source>
        <dbReference type="EMBL" id="AEC02588.1"/>
    </source>
</evidence>
<dbReference type="OrthoDB" id="368671at2"/>
<keyword evidence="6 7" id="KW-0472">Membrane</keyword>
<name>F4GHJ9_PARC1</name>
<dbReference type="HOGENOM" id="CLU_016047_0_2_12"/>
<dbReference type="InterPro" id="IPR000515">
    <property type="entry name" value="MetI-like"/>
</dbReference>
<feature type="transmembrane region" description="Helical" evidence="7">
    <location>
        <begin position="20"/>
        <end position="49"/>
    </location>
</feature>
<reference evidence="9 10" key="2">
    <citation type="journal article" date="2012" name="Stand. Genomic Sci.">
        <title>Complete genome sequence of the termite hindgut bacterium Spirochaeta coccoides type strain (SPN1(T)), reclassification in the genus Sphaerochaeta as Sphaerochaeta coccoides comb. nov. and emendations of the family Spirochaetaceae and the genus Sphaerochaeta.</title>
        <authorList>
            <person name="Abt B."/>
            <person name="Han C."/>
            <person name="Scheuner C."/>
            <person name="Lu M."/>
            <person name="Lapidus A."/>
            <person name="Nolan M."/>
            <person name="Lucas S."/>
            <person name="Hammon N."/>
            <person name="Deshpande S."/>
            <person name="Cheng J.F."/>
            <person name="Tapia R."/>
            <person name="Goodwin L.A."/>
            <person name="Pitluck S."/>
            <person name="Liolios K."/>
            <person name="Pagani I."/>
            <person name="Ivanova N."/>
            <person name="Mavromatis K."/>
            <person name="Mikhailova N."/>
            <person name="Huntemann M."/>
            <person name="Pati A."/>
            <person name="Chen A."/>
            <person name="Palaniappan K."/>
            <person name="Land M."/>
            <person name="Hauser L."/>
            <person name="Brambilla E.M."/>
            <person name="Rohde M."/>
            <person name="Spring S."/>
            <person name="Gronow S."/>
            <person name="Goker M."/>
            <person name="Woyke T."/>
            <person name="Bristow J."/>
            <person name="Eisen J.A."/>
            <person name="Markowitz V."/>
            <person name="Hugenholtz P."/>
            <person name="Kyrpides N.C."/>
            <person name="Klenk H.P."/>
            <person name="Detter J.C."/>
        </authorList>
    </citation>
    <scope>NUCLEOTIDE SEQUENCE [LARGE SCALE GENOMIC DNA]</scope>
    <source>
        <strain evidence="10">ATCC BAA-1237 / DSM 17374 / SPN1</strain>
    </source>
</reference>
<feature type="transmembrane region" description="Helical" evidence="7">
    <location>
        <begin position="83"/>
        <end position="105"/>
    </location>
</feature>
<proteinExistence type="inferred from homology"/>
<dbReference type="Gene3D" id="1.10.3720.10">
    <property type="entry name" value="MetI-like"/>
    <property type="match status" value="1"/>
</dbReference>
<dbReference type="PANTHER" id="PTHR30193:SF37">
    <property type="entry name" value="INNER MEMBRANE ABC TRANSPORTER PERMEASE PROTEIN YCJO"/>
    <property type="match status" value="1"/>
</dbReference>
<feature type="transmembrane region" description="Helical" evidence="7">
    <location>
        <begin position="117"/>
        <end position="138"/>
    </location>
</feature>
<dbReference type="GO" id="GO:0055085">
    <property type="term" value="P:transmembrane transport"/>
    <property type="evidence" value="ECO:0007669"/>
    <property type="project" value="InterPro"/>
</dbReference>